<keyword evidence="3" id="KW-1185">Reference proteome</keyword>
<proteinExistence type="predicted"/>
<evidence type="ECO:0000259" key="1">
    <source>
        <dbReference type="Pfam" id="PF14417"/>
    </source>
</evidence>
<organism evidence="2 3">
    <name type="scientific">Alkalibacillus filiformis</name>
    <dbReference type="NCBI Taxonomy" id="200990"/>
    <lineage>
        <taxon>Bacteria</taxon>
        <taxon>Bacillati</taxon>
        <taxon>Bacillota</taxon>
        <taxon>Bacilli</taxon>
        <taxon>Bacillales</taxon>
        <taxon>Bacillaceae</taxon>
        <taxon>Alkalibacillus</taxon>
    </lineage>
</organism>
<dbReference type="EMBL" id="JAUSUP010000009">
    <property type="protein sequence ID" value="MDQ0352518.1"/>
    <property type="molecule type" value="Genomic_DNA"/>
</dbReference>
<comment type="caution">
    <text evidence="2">The sequence shown here is derived from an EMBL/GenBank/DDBJ whole genome shotgun (WGS) entry which is preliminary data.</text>
</comment>
<accession>A0ABU0DVN0</accession>
<protein>
    <recommendedName>
        <fullName evidence="1">MEDS domain-containing protein</fullName>
    </recommendedName>
</protein>
<dbReference type="Proteomes" id="UP001236723">
    <property type="component" value="Unassembled WGS sequence"/>
</dbReference>
<gene>
    <name evidence="2" type="ORF">J2R98_002363</name>
</gene>
<dbReference type="RefSeq" id="WP_307069158.1">
    <property type="nucleotide sequence ID" value="NZ_JAUSUP010000009.1"/>
</dbReference>
<dbReference type="InterPro" id="IPR025847">
    <property type="entry name" value="MEDS_domain"/>
</dbReference>
<evidence type="ECO:0000313" key="3">
    <source>
        <dbReference type="Proteomes" id="UP001236723"/>
    </source>
</evidence>
<feature type="domain" description="MEDS" evidence="1">
    <location>
        <begin position="20"/>
        <end position="169"/>
    </location>
</feature>
<sequence>MNNSIQLTKHVEVPKGAHIFFYECEEDYVNNLLAYAKAGVEHDQHVLIIENPAIYETFKVHAEETFTEEELTKLHFHDNKEFYFYNEGFHIHNIVKKFGEILTPLFDKGLTVRTWANVVWKDEDYIFQEIIDFENQANHSVGEMELVSVCAYPGEKVPANIQTELMKTHEYLMTDTEFVRSSFYYSTT</sequence>
<name>A0ABU0DVN0_9BACI</name>
<dbReference type="Pfam" id="PF14417">
    <property type="entry name" value="MEDS"/>
    <property type="match status" value="1"/>
</dbReference>
<evidence type="ECO:0000313" key="2">
    <source>
        <dbReference type="EMBL" id="MDQ0352518.1"/>
    </source>
</evidence>
<reference evidence="2 3" key="1">
    <citation type="submission" date="2023-07" db="EMBL/GenBank/DDBJ databases">
        <title>Genomic Encyclopedia of Type Strains, Phase IV (KMG-IV): sequencing the most valuable type-strain genomes for metagenomic binning, comparative biology and taxonomic classification.</title>
        <authorList>
            <person name="Goeker M."/>
        </authorList>
    </citation>
    <scope>NUCLEOTIDE SEQUENCE [LARGE SCALE GENOMIC DNA]</scope>
    <source>
        <strain evidence="2 3">DSM 15448</strain>
    </source>
</reference>